<keyword evidence="2 4" id="KW-0819">tRNA processing</keyword>
<dbReference type="InterPro" id="IPR020103">
    <property type="entry name" value="PsdUridine_synth_cat_dom_sf"/>
</dbReference>
<dbReference type="PATRIC" id="fig|1276246.3.peg.930"/>
<dbReference type="HOGENOM" id="CLU_014673_0_1_14"/>
<dbReference type="CDD" id="cd02570">
    <property type="entry name" value="PseudoU_synth_EcTruA"/>
    <property type="match status" value="1"/>
</dbReference>
<evidence type="ECO:0000256" key="1">
    <source>
        <dbReference type="ARBA" id="ARBA00009375"/>
    </source>
</evidence>
<name>W6AHV6_9MOLU</name>
<dbReference type="STRING" id="1276246.SCULI_v1c09340"/>
<accession>W6AHV6</accession>
<dbReference type="EMBL" id="CP006681">
    <property type="protein sequence ID" value="AHI53274.1"/>
    <property type="molecule type" value="Genomic_DNA"/>
</dbReference>
<dbReference type="InterPro" id="IPR020094">
    <property type="entry name" value="TruA/RsuA/RluB/E/F_N"/>
</dbReference>
<feature type="active site" description="Nucleophile" evidence="4 5">
    <location>
        <position position="53"/>
    </location>
</feature>
<dbReference type="HAMAP" id="MF_00171">
    <property type="entry name" value="TruA"/>
    <property type="match status" value="1"/>
</dbReference>
<evidence type="ECO:0000256" key="6">
    <source>
        <dbReference type="PIRSR" id="PIRSR001430-2"/>
    </source>
</evidence>
<evidence type="ECO:0000313" key="10">
    <source>
        <dbReference type="Proteomes" id="UP000019267"/>
    </source>
</evidence>
<dbReference type="RefSeq" id="WP_025363498.1">
    <property type="nucleotide sequence ID" value="NZ_CP006681.1"/>
</dbReference>
<evidence type="ECO:0000259" key="8">
    <source>
        <dbReference type="Pfam" id="PF01416"/>
    </source>
</evidence>
<dbReference type="InterPro" id="IPR001406">
    <property type="entry name" value="PsdUridine_synth_TruA"/>
</dbReference>
<keyword evidence="10" id="KW-1185">Reference proteome</keyword>
<comment type="function">
    <text evidence="4">Formation of pseudouridine at positions 38, 39 and 40 in the anticodon stem and loop of transfer RNAs.</text>
</comment>
<dbReference type="SUPFAM" id="SSF55120">
    <property type="entry name" value="Pseudouridine synthase"/>
    <property type="match status" value="1"/>
</dbReference>
<evidence type="ECO:0000313" key="9">
    <source>
        <dbReference type="EMBL" id="AHI53274.1"/>
    </source>
</evidence>
<gene>
    <name evidence="4 9" type="primary">truA</name>
    <name evidence="9" type="ORF">SCULI_v1c09340</name>
</gene>
<evidence type="ECO:0000256" key="7">
    <source>
        <dbReference type="RuleBase" id="RU003792"/>
    </source>
</evidence>
<evidence type="ECO:0000256" key="2">
    <source>
        <dbReference type="ARBA" id="ARBA00022694"/>
    </source>
</evidence>
<dbReference type="PIRSF" id="PIRSF001430">
    <property type="entry name" value="tRNA_psdUrid_synth"/>
    <property type="match status" value="1"/>
</dbReference>
<evidence type="ECO:0000256" key="3">
    <source>
        <dbReference type="ARBA" id="ARBA00023235"/>
    </source>
</evidence>
<keyword evidence="3 4" id="KW-0413">Isomerase</keyword>
<dbReference type="Gene3D" id="3.30.70.580">
    <property type="entry name" value="Pseudouridine synthase I, catalytic domain, N-terminal subdomain"/>
    <property type="match status" value="1"/>
</dbReference>
<dbReference type="InterPro" id="IPR020095">
    <property type="entry name" value="PsdUridine_synth_TruA_C"/>
</dbReference>
<dbReference type="Pfam" id="PF01416">
    <property type="entry name" value="PseudoU_synth_1"/>
    <property type="match status" value="1"/>
</dbReference>
<sequence length="245" mass="28383">MYYFLFTIEYDGTDYCGWAKQVGQSTIQGQLEKAIAQVAPNSHYRVVGASKTDSGVHARDQKAWVELDFNPNLTGFLNAINKTLGKAIYIKDAKIIEKDFRVRSCIQKTYHYNINIGKDNVFINRFMFDYKKQMDVNKLKEAFNLFIGEHDFLNFSGLKGKELDLIETRRKITSIEVIEKEDKIKIIFKAKGFIRYQIRMMVGAALAYNENKIDLKTIEAVLDLKHQRLPYNAKPEGLVLEKIDY</sequence>
<dbReference type="EC" id="5.4.99.12" evidence="4"/>
<dbReference type="GO" id="GO:0160147">
    <property type="term" value="F:tRNA pseudouridine(38-40) synthase activity"/>
    <property type="evidence" value="ECO:0007669"/>
    <property type="project" value="UniProtKB-EC"/>
</dbReference>
<protein>
    <recommendedName>
        <fullName evidence="4">tRNA pseudouridine synthase A</fullName>
        <ecNumber evidence="4">5.4.99.12</ecNumber>
    </recommendedName>
    <alternativeName>
        <fullName evidence="4">tRNA pseudouridine(38-40) synthase</fullName>
    </alternativeName>
    <alternativeName>
        <fullName evidence="4">tRNA pseudouridylate synthase I</fullName>
    </alternativeName>
    <alternativeName>
        <fullName evidence="4">tRNA-uridine isomerase I</fullName>
    </alternativeName>
</protein>
<dbReference type="eggNOG" id="COG0101">
    <property type="taxonomic scope" value="Bacteria"/>
</dbReference>
<proteinExistence type="inferred from homology"/>
<dbReference type="Proteomes" id="UP000019267">
    <property type="component" value="Chromosome"/>
</dbReference>
<dbReference type="Gene3D" id="3.30.70.660">
    <property type="entry name" value="Pseudouridine synthase I, catalytic domain, C-terminal subdomain"/>
    <property type="match status" value="1"/>
</dbReference>
<comment type="similarity">
    <text evidence="1 4 7">Belongs to the tRNA pseudouridine synthase TruA family.</text>
</comment>
<dbReference type="OrthoDB" id="9811823at2"/>
<comment type="subunit">
    <text evidence="4">Homodimer.</text>
</comment>
<feature type="domain" description="Pseudouridine synthase I TruA alpha/beta" evidence="8">
    <location>
        <begin position="142"/>
        <end position="245"/>
    </location>
</feature>
<dbReference type="GO" id="GO:0003723">
    <property type="term" value="F:RNA binding"/>
    <property type="evidence" value="ECO:0007669"/>
    <property type="project" value="InterPro"/>
</dbReference>
<organism evidence="9 10">
    <name type="scientific">Spiroplasma culicicola AES-1</name>
    <dbReference type="NCBI Taxonomy" id="1276246"/>
    <lineage>
        <taxon>Bacteria</taxon>
        <taxon>Bacillati</taxon>
        <taxon>Mycoplasmatota</taxon>
        <taxon>Mollicutes</taxon>
        <taxon>Entomoplasmatales</taxon>
        <taxon>Spiroplasmataceae</taxon>
        <taxon>Spiroplasma</taxon>
    </lineage>
</organism>
<evidence type="ECO:0000256" key="4">
    <source>
        <dbReference type="HAMAP-Rule" id="MF_00171"/>
    </source>
</evidence>
<reference evidence="9 10" key="1">
    <citation type="journal article" date="2014" name="Genome Biol. Evol.">
        <title>Molecular evolution of the substrate utilization strategies and putative virulence factors in mosquito-associated Spiroplasma species.</title>
        <authorList>
            <person name="Chang T.H."/>
            <person name="Lo W.S."/>
            <person name="Ku C."/>
            <person name="Chen L.L."/>
            <person name="Kuo C.H."/>
        </authorList>
    </citation>
    <scope>NUCLEOTIDE SEQUENCE [LARGE SCALE GENOMIC DNA]</scope>
    <source>
        <strain evidence="9">AES-1</strain>
    </source>
</reference>
<dbReference type="NCBIfam" id="TIGR00071">
    <property type="entry name" value="hisT_truA"/>
    <property type="match status" value="1"/>
</dbReference>
<comment type="caution">
    <text evidence="4">Lacks conserved residue(s) required for the propagation of feature annotation.</text>
</comment>
<dbReference type="PANTHER" id="PTHR11142">
    <property type="entry name" value="PSEUDOURIDYLATE SYNTHASE"/>
    <property type="match status" value="1"/>
</dbReference>
<dbReference type="GO" id="GO:0031119">
    <property type="term" value="P:tRNA pseudouridine synthesis"/>
    <property type="evidence" value="ECO:0007669"/>
    <property type="project" value="UniProtKB-UniRule"/>
</dbReference>
<dbReference type="InterPro" id="IPR020097">
    <property type="entry name" value="PsdUridine_synth_TruA_a/b_dom"/>
</dbReference>
<evidence type="ECO:0000256" key="5">
    <source>
        <dbReference type="PIRSR" id="PIRSR001430-1"/>
    </source>
</evidence>
<comment type="catalytic activity">
    <reaction evidence="4 7">
        <text>uridine(38/39/40) in tRNA = pseudouridine(38/39/40) in tRNA</text>
        <dbReference type="Rhea" id="RHEA:22376"/>
        <dbReference type="Rhea" id="RHEA-COMP:10085"/>
        <dbReference type="Rhea" id="RHEA-COMP:10087"/>
        <dbReference type="ChEBI" id="CHEBI:65314"/>
        <dbReference type="ChEBI" id="CHEBI:65315"/>
        <dbReference type="EC" id="5.4.99.12"/>
    </reaction>
</comment>
<dbReference type="AlphaFoldDB" id="W6AHV6"/>
<feature type="binding site" evidence="4 6">
    <location>
        <position position="110"/>
    </location>
    <ligand>
        <name>substrate</name>
    </ligand>
</feature>
<dbReference type="PANTHER" id="PTHR11142:SF0">
    <property type="entry name" value="TRNA PSEUDOURIDINE SYNTHASE-LIKE 1"/>
    <property type="match status" value="1"/>
</dbReference>
<dbReference type="KEGG" id="scq:SCULI_v1c09340"/>